<evidence type="ECO:0000313" key="3">
    <source>
        <dbReference type="Proteomes" id="UP000675881"/>
    </source>
</evidence>
<dbReference type="InterPro" id="IPR035441">
    <property type="entry name" value="TFIIS/LEDGF_dom_sf"/>
</dbReference>
<dbReference type="AlphaFoldDB" id="A0A7R8HE71"/>
<dbReference type="OrthoDB" id="44867at2759"/>
<evidence type="ECO:0000313" key="2">
    <source>
        <dbReference type="EMBL" id="CAF3037013.1"/>
    </source>
</evidence>
<proteinExistence type="predicted"/>
<dbReference type="Proteomes" id="UP000675881">
    <property type="component" value="Chromosome 9"/>
</dbReference>
<dbReference type="EMBL" id="HG994588">
    <property type="protein sequence ID" value="CAF3037013.1"/>
    <property type="molecule type" value="Genomic_DNA"/>
</dbReference>
<feature type="region of interest" description="Disordered" evidence="1">
    <location>
        <begin position="79"/>
        <end position="102"/>
    </location>
</feature>
<name>A0A7R8HE71_LEPSM</name>
<evidence type="ECO:0000256" key="1">
    <source>
        <dbReference type="SAM" id="MobiDB-lite"/>
    </source>
</evidence>
<organism evidence="2 3">
    <name type="scientific">Lepeophtheirus salmonis</name>
    <name type="common">Salmon louse</name>
    <name type="synonym">Caligus salmonis</name>
    <dbReference type="NCBI Taxonomy" id="72036"/>
    <lineage>
        <taxon>Eukaryota</taxon>
        <taxon>Metazoa</taxon>
        <taxon>Ecdysozoa</taxon>
        <taxon>Arthropoda</taxon>
        <taxon>Crustacea</taxon>
        <taxon>Multicrustacea</taxon>
        <taxon>Hexanauplia</taxon>
        <taxon>Copepoda</taxon>
        <taxon>Siphonostomatoida</taxon>
        <taxon>Caligidae</taxon>
        <taxon>Lepeophtheirus</taxon>
    </lineage>
</organism>
<gene>
    <name evidence="2" type="ORF">LSAA_14689</name>
</gene>
<accession>A0A7R8HE71</accession>
<protein>
    <submittedName>
        <fullName evidence="2">TFIIS</fullName>
    </submittedName>
</protein>
<feature type="compositionally biased region" description="Basic and acidic residues" evidence="1">
    <location>
        <begin position="86"/>
        <end position="95"/>
    </location>
</feature>
<reference evidence="2" key="1">
    <citation type="submission" date="2021-02" db="EMBL/GenBank/DDBJ databases">
        <authorList>
            <person name="Bekaert M."/>
        </authorList>
    </citation>
    <scope>NUCLEOTIDE SEQUENCE</scope>
    <source>
        <strain evidence="2">IoA-00</strain>
    </source>
</reference>
<keyword evidence="3" id="KW-1185">Reference proteome</keyword>
<sequence>MIMSSPNKKGTLNYNFSGLTKIGSGSGDGSQVLDPFKDSGRLKIKLTILTSIRGGMTANNLRKTSKEKEVVTMAKSLIKTRKKCQRKDSEEESKKSPQCQVQ</sequence>
<dbReference type="Gene3D" id="1.20.930.10">
    <property type="entry name" value="Conserved domain common to transcription factors TFIIS, elongin A, CRSP70"/>
    <property type="match status" value="1"/>
</dbReference>
<dbReference type="SUPFAM" id="SSF47676">
    <property type="entry name" value="Conserved domain common to transcription factors TFIIS, elongin A, CRSP70"/>
    <property type="match status" value="1"/>
</dbReference>